<evidence type="ECO:0000313" key="3">
    <source>
        <dbReference type="EMBL" id="RSM87403.1"/>
    </source>
</evidence>
<evidence type="ECO:0000313" key="4">
    <source>
        <dbReference type="Proteomes" id="UP000287547"/>
    </source>
</evidence>
<dbReference type="PANTHER" id="PTHR42760:SF133">
    <property type="entry name" value="3-OXOACYL-[ACYL-CARRIER-PROTEIN] REDUCTASE"/>
    <property type="match status" value="1"/>
</dbReference>
<dbReference type="RefSeq" id="WP_125726440.1">
    <property type="nucleotide sequence ID" value="NZ_QHKI01000006.1"/>
</dbReference>
<dbReference type="AlphaFoldDB" id="A0A428ZH38"/>
<proteinExistence type="inferred from homology"/>
<dbReference type="EMBL" id="QHKI01000006">
    <property type="protein sequence ID" value="RSM87403.1"/>
    <property type="molecule type" value="Genomic_DNA"/>
</dbReference>
<dbReference type="FunFam" id="3.40.50.720:FF:000084">
    <property type="entry name" value="Short-chain dehydrogenase reductase"/>
    <property type="match status" value="1"/>
</dbReference>
<dbReference type="OrthoDB" id="8959163at2"/>
<dbReference type="PRINTS" id="PR00080">
    <property type="entry name" value="SDRFAMILY"/>
</dbReference>
<organism evidence="3 4">
    <name type="scientific">Kibdelosporangium aridum</name>
    <dbReference type="NCBI Taxonomy" id="2030"/>
    <lineage>
        <taxon>Bacteria</taxon>
        <taxon>Bacillati</taxon>
        <taxon>Actinomycetota</taxon>
        <taxon>Actinomycetes</taxon>
        <taxon>Pseudonocardiales</taxon>
        <taxon>Pseudonocardiaceae</taxon>
        <taxon>Kibdelosporangium</taxon>
    </lineage>
</organism>
<dbReference type="Pfam" id="PF13561">
    <property type="entry name" value="adh_short_C2"/>
    <property type="match status" value="1"/>
</dbReference>
<keyword evidence="2" id="KW-0560">Oxidoreductase</keyword>
<dbReference type="NCBIfam" id="NF005095">
    <property type="entry name" value="PRK06523.1"/>
    <property type="match status" value="1"/>
</dbReference>
<evidence type="ECO:0000256" key="1">
    <source>
        <dbReference type="ARBA" id="ARBA00006484"/>
    </source>
</evidence>
<dbReference type="SUPFAM" id="SSF51735">
    <property type="entry name" value="NAD(P)-binding Rossmann-fold domains"/>
    <property type="match status" value="1"/>
</dbReference>
<dbReference type="GO" id="GO:0016616">
    <property type="term" value="F:oxidoreductase activity, acting on the CH-OH group of donors, NAD or NADP as acceptor"/>
    <property type="evidence" value="ECO:0007669"/>
    <property type="project" value="TreeGrafter"/>
</dbReference>
<gene>
    <name evidence="3" type="ORF">DMH04_10195</name>
</gene>
<comment type="similarity">
    <text evidence="1">Belongs to the short-chain dehydrogenases/reductases (SDR) family.</text>
</comment>
<dbReference type="PANTHER" id="PTHR42760">
    <property type="entry name" value="SHORT-CHAIN DEHYDROGENASES/REDUCTASES FAMILY MEMBER"/>
    <property type="match status" value="1"/>
</dbReference>
<name>A0A428ZH38_KIBAR</name>
<comment type="caution">
    <text evidence="3">The sequence shown here is derived from an EMBL/GenBank/DDBJ whole genome shotgun (WGS) entry which is preliminary data.</text>
</comment>
<dbReference type="Proteomes" id="UP000287547">
    <property type="component" value="Unassembled WGS sequence"/>
</dbReference>
<dbReference type="InterPro" id="IPR036291">
    <property type="entry name" value="NAD(P)-bd_dom_sf"/>
</dbReference>
<protein>
    <submittedName>
        <fullName evidence="3">Short-chain dehydrogenase</fullName>
    </submittedName>
</protein>
<evidence type="ECO:0000256" key="2">
    <source>
        <dbReference type="ARBA" id="ARBA00023002"/>
    </source>
</evidence>
<reference evidence="3 4" key="1">
    <citation type="submission" date="2018-05" db="EMBL/GenBank/DDBJ databases">
        <title>Evolution of GPA BGCs.</title>
        <authorList>
            <person name="Waglechner N."/>
            <person name="Wright G.D."/>
        </authorList>
    </citation>
    <scope>NUCLEOTIDE SEQUENCE [LARGE SCALE GENOMIC DNA]</scope>
    <source>
        <strain evidence="3 4">A82846</strain>
    </source>
</reference>
<sequence>MTTSKIEPTGNGRLSDVGTKRAVITGGTRGTGAAIARRLRADGLAVTVVARGPGEAEQPDVALVTADLTDPQSAGKIAPTLLADGAPDVLVHVAGGSNAPSGGFAVLGDDDWAHELDLNLLSAVRLDRVLIPAMIEAGRGTIVHVSSIQARMPLWDGTLAYAAAKAALSTYSKGLANQLAPHGIRVNTVSPGGIQTDAADQLVQRLSEQFDGNTDAARDSLLASLGGVPLGRFVSPAEVADTVAFLVSDQATSILGADIVVDGGTIRTL</sequence>
<dbReference type="InterPro" id="IPR020904">
    <property type="entry name" value="Sc_DH/Rdtase_CS"/>
</dbReference>
<dbReference type="PRINTS" id="PR00081">
    <property type="entry name" value="GDHRDH"/>
</dbReference>
<dbReference type="PROSITE" id="PS00061">
    <property type="entry name" value="ADH_SHORT"/>
    <property type="match status" value="1"/>
</dbReference>
<accession>A0A428ZH38</accession>
<dbReference type="Gene3D" id="3.40.50.720">
    <property type="entry name" value="NAD(P)-binding Rossmann-like Domain"/>
    <property type="match status" value="1"/>
</dbReference>
<dbReference type="InterPro" id="IPR002347">
    <property type="entry name" value="SDR_fam"/>
</dbReference>